<accession>A0A0R3MWQ3</accession>
<evidence type="ECO:0000313" key="3">
    <source>
        <dbReference type="Proteomes" id="UP000051660"/>
    </source>
</evidence>
<feature type="transmembrane region" description="Helical" evidence="1">
    <location>
        <begin position="34"/>
        <end position="55"/>
    </location>
</feature>
<proteinExistence type="predicted"/>
<evidence type="ECO:0000256" key="1">
    <source>
        <dbReference type="SAM" id="Phobius"/>
    </source>
</evidence>
<dbReference type="EMBL" id="LLYB01000072">
    <property type="protein sequence ID" value="KRR22623.1"/>
    <property type="molecule type" value="Genomic_DNA"/>
</dbReference>
<evidence type="ECO:0000313" key="2">
    <source>
        <dbReference type="EMBL" id="KRR22623.1"/>
    </source>
</evidence>
<name>A0A0R3MWQ3_9BRAD</name>
<gene>
    <name evidence="2" type="ORF">CQ14_30925</name>
</gene>
<keyword evidence="1" id="KW-0472">Membrane</keyword>
<reference evidence="2 3" key="1">
    <citation type="submission" date="2014-03" db="EMBL/GenBank/DDBJ databases">
        <title>Bradyrhizobium valentinum sp. nov., isolated from effective nodules of Lupinus mariae-josephae, a lupine endemic of basic-lime soils in Eastern Spain.</title>
        <authorList>
            <person name="Duran D."/>
            <person name="Rey L."/>
            <person name="Navarro A."/>
            <person name="Busquets A."/>
            <person name="Imperial J."/>
            <person name="Ruiz-Argueso T."/>
        </authorList>
    </citation>
    <scope>NUCLEOTIDE SEQUENCE [LARGE SCALE GENOMIC DNA]</scope>
    <source>
        <strain evidence="2 3">CCBAU 23086</strain>
    </source>
</reference>
<protein>
    <submittedName>
        <fullName evidence="2">Uncharacterized protein</fullName>
    </submittedName>
</protein>
<keyword evidence="1" id="KW-1133">Transmembrane helix</keyword>
<keyword evidence="1" id="KW-0812">Transmembrane</keyword>
<dbReference type="Proteomes" id="UP000051660">
    <property type="component" value="Unassembled WGS sequence"/>
</dbReference>
<organism evidence="2 3">
    <name type="scientific">Bradyrhizobium lablabi</name>
    <dbReference type="NCBI Taxonomy" id="722472"/>
    <lineage>
        <taxon>Bacteria</taxon>
        <taxon>Pseudomonadati</taxon>
        <taxon>Pseudomonadota</taxon>
        <taxon>Alphaproteobacteria</taxon>
        <taxon>Hyphomicrobiales</taxon>
        <taxon>Nitrobacteraceae</taxon>
        <taxon>Bradyrhizobium</taxon>
    </lineage>
</organism>
<feature type="transmembrane region" description="Helical" evidence="1">
    <location>
        <begin position="62"/>
        <end position="79"/>
    </location>
</feature>
<dbReference type="AlphaFoldDB" id="A0A0R3MWQ3"/>
<sequence length="81" mass="9337">MLIVLIAYVITGAHYVWRDLREPLWNQPAYVSNGISARLFMVLYWLPGTIFSTYLRGPIKRHIASWLLFVALIAIGFATNR</sequence>
<comment type="caution">
    <text evidence="2">The sequence shown here is derived from an EMBL/GenBank/DDBJ whole genome shotgun (WGS) entry which is preliminary data.</text>
</comment>